<organism evidence="1 2">
    <name type="scientific">Aspergillus avenaceus</name>
    <dbReference type="NCBI Taxonomy" id="36643"/>
    <lineage>
        <taxon>Eukaryota</taxon>
        <taxon>Fungi</taxon>
        <taxon>Dikarya</taxon>
        <taxon>Ascomycota</taxon>
        <taxon>Pezizomycotina</taxon>
        <taxon>Eurotiomycetes</taxon>
        <taxon>Eurotiomycetidae</taxon>
        <taxon>Eurotiales</taxon>
        <taxon>Aspergillaceae</taxon>
        <taxon>Aspergillus</taxon>
        <taxon>Aspergillus subgen. Circumdati</taxon>
    </lineage>
</organism>
<dbReference type="SUPFAM" id="SSF48264">
    <property type="entry name" value="Cytochrome P450"/>
    <property type="match status" value="1"/>
</dbReference>
<evidence type="ECO:0000313" key="2">
    <source>
        <dbReference type="Proteomes" id="UP000325780"/>
    </source>
</evidence>
<dbReference type="Proteomes" id="UP000325780">
    <property type="component" value="Unassembled WGS sequence"/>
</dbReference>
<dbReference type="GO" id="GO:0020037">
    <property type="term" value="F:heme binding"/>
    <property type="evidence" value="ECO:0007669"/>
    <property type="project" value="InterPro"/>
</dbReference>
<accession>A0A5N6TJV5</accession>
<name>A0A5N6TJV5_ASPAV</name>
<evidence type="ECO:0008006" key="3">
    <source>
        <dbReference type="Google" id="ProtNLM"/>
    </source>
</evidence>
<protein>
    <recommendedName>
        <fullName evidence="3">Cytochrome P450</fullName>
    </recommendedName>
</protein>
<dbReference type="InterPro" id="IPR036396">
    <property type="entry name" value="Cyt_P450_sf"/>
</dbReference>
<sequence>MESYIHYGVGPHTCLGGEASKVALTAMLRVVGRLDNLRRAPGPQGELKKIPRPHGFYSYMREDDTSFFAFPMSWKVHYDGEIPQCSQPVS</sequence>
<dbReference type="GO" id="GO:0016705">
    <property type="term" value="F:oxidoreductase activity, acting on paired donors, with incorporation or reduction of molecular oxygen"/>
    <property type="evidence" value="ECO:0007669"/>
    <property type="project" value="InterPro"/>
</dbReference>
<dbReference type="GO" id="GO:0004497">
    <property type="term" value="F:monooxygenase activity"/>
    <property type="evidence" value="ECO:0007669"/>
    <property type="project" value="InterPro"/>
</dbReference>
<gene>
    <name evidence="1" type="ORF">BDV25DRAFT_143478</name>
</gene>
<dbReference type="AlphaFoldDB" id="A0A5N6TJV5"/>
<evidence type="ECO:0000313" key="1">
    <source>
        <dbReference type="EMBL" id="KAE8146648.1"/>
    </source>
</evidence>
<proteinExistence type="predicted"/>
<keyword evidence="2" id="KW-1185">Reference proteome</keyword>
<dbReference type="GO" id="GO:0005506">
    <property type="term" value="F:iron ion binding"/>
    <property type="evidence" value="ECO:0007669"/>
    <property type="project" value="InterPro"/>
</dbReference>
<dbReference type="OrthoDB" id="823504at2759"/>
<dbReference type="EMBL" id="ML742249">
    <property type="protein sequence ID" value="KAE8146648.1"/>
    <property type="molecule type" value="Genomic_DNA"/>
</dbReference>
<reference evidence="1 2" key="1">
    <citation type="submission" date="2019-04" db="EMBL/GenBank/DDBJ databases">
        <title>Friends and foes A comparative genomics study of 23 Aspergillus species from section Flavi.</title>
        <authorList>
            <consortium name="DOE Joint Genome Institute"/>
            <person name="Kjaerbolling I."/>
            <person name="Vesth T."/>
            <person name="Frisvad J.C."/>
            <person name="Nybo J.L."/>
            <person name="Theobald S."/>
            <person name="Kildgaard S."/>
            <person name="Isbrandt T."/>
            <person name="Kuo A."/>
            <person name="Sato A."/>
            <person name="Lyhne E.K."/>
            <person name="Kogle M.E."/>
            <person name="Wiebenga A."/>
            <person name="Kun R.S."/>
            <person name="Lubbers R.J."/>
            <person name="Makela M.R."/>
            <person name="Barry K."/>
            <person name="Chovatia M."/>
            <person name="Clum A."/>
            <person name="Daum C."/>
            <person name="Haridas S."/>
            <person name="He G."/>
            <person name="LaButti K."/>
            <person name="Lipzen A."/>
            <person name="Mondo S."/>
            <person name="Riley R."/>
            <person name="Salamov A."/>
            <person name="Simmons B.A."/>
            <person name="Magnuson J.K."/>
            <person name="Henrissat B."/>
            <person name="Mortensen U.H."/>
            <person name="Larsen T.O."/>
            <person name="Devries R.P."/>
            <person name="Grigoriev I.V."/>
            <person name="Machida M."/>
            <person name="Baker S.E."/>
            <person name="Andersen M.R."/>
        </authorList>
    </citation>
    <scope>NUCLEOTIDE SEQUENCE [LARGE SCALE GENOMIC DNA]</scope>
    <source>
        <strain evidence="1 2">IBT 18842</strain>
    </source>
</reference>